<dbReference type="Proteomes" id="UP000184267">
    <property type="component" value="Unassembled WGS sequence"/>
</dbReference>
<feature type="region of interest" description="Disordered" evidence="1">
    <location>
        <begin position="1"/>
        <end position="35"/>
    </location>
</feature>
<dbReference type="InterPro" id="IPR038286">
    <property type="entry name" value="IPK_sf"/>
</dbReference>
<dbReference type="STRING" id="154538.A0A1M2V351"/>
<reference evidence="2 3" key="1">
    <citation type="submission" date="2016-10" db="EMBL/GenBank/DDBJ databases">
        <title>Genome sequence of the basidiomycete white-rot fungus Trametes pubescens.</title>
        <authorList>
            <person name="Makela M.R."/>
            <person name="Granchi Z."/>
            <person name="Peng M."/>
            <person name="De Vries R.P."/>
            <person name="Grigoriev I."/>
            <person name="Riley R."/>
            <person name="Hilden K."/>
        </authorList>
    </citation>
    <scope>NUCLEOTIDE SEQUENCE [LARGE SCALE GENOMIC DNA]</scope>
    <source>
        <strain evidence="2 3">FBCC735</strain>
    </source>
</reference>
<dbReference type="Gene3D" id="3.30.470.160">
    <property type="entry name" value="Inositol polyphosphate kinase"/>
    <property type="match status" value="1"/>
</dbReference>
<name>A0A1M2V351_TRAPU</name>
<accession>A0A1M2V351</accession>
<feature type="region of interest" description="Disordered" evidence="1">
    <location>
        <begin position="87"/>
        <end position="114"/>
    </location>
</feature>
<gene>
    <name evidence="2" type="ORF">TRAPUB_7548</name>
</gene>
<evidence type="ECO:0000313" key="3">
    <source>
        <dbReference type="Proteomes" id="UP000184267"/>
    </source>
</evidence>
<dbReference type="OrthoDB" id="338650at2759"/>
<comment type="caution">
    <text evidence="2">The sequence shown here is derived from an EMBL/GenBank/DDBJ whole genome shotgun (WGS) entry which is preliminary data.</text>
</comment>
<keyword evidence="3" id="KW-1185">Reference proteome</keyword>
<evidence type="ECO:0000313" key="2">
    <source>
        <dbReference type="EMBL" id="OJT02014.1"/>
    </source>
</evidence>
<evidence type="ECO:0008006" key="4">
    <source>
        <dbReference type="Google" id="ProtNLM"/>
    </source>
</evidence>
<sequence>MPDTLAPTAAPGARTPMPRSGAVTPLESQVGGHPGVLASEDGSLLIKPALEHEVAFYHSLSTDPGFAPLRPFVPKFYGTLRLEGQVDESAPAPEQGGPLVVVDTVPDGEKDECN</sequence>
<evidence type="ECO:0000256" key="1">
    <source>
        <dbReference type="SAM" id="MobiDB-lite"/>
    </source>
</evidence>
<protein>
    <recommendedName>
        <fullName evidence="4">Kinase</fullName>
    </recommendedName>
</protein>
<proteinExistence type="predicted"/>
<dbReference type="SUPFAM" id="SSF56104">
    <property type="entry name" value="SAICAR synthase-like"/>
    <property type="match status" value="1"/>
</dbReference>
<dbReference type="AlphaFoldDB" id="A0A1M2V351"/>
<dbReference type="EMBL" id="MNAD01001707">
    <property type="protein sequence ID" value="OJT02014.1"/>
    <property type="molecule type" value="Genomic_DNA"/>
</dbReference>
<organism evidence="2 3">
    <name type="scientific">Trametes pubescens</name>
    <name type="common">White-rot fungus</name>
    <dbReference type="NCBI Taxonomy" id="154538"/>
    <lineage>
        <taxon>Eukaryota</taxon>
        <taxon>Fungi</taxon>
        <taxon>Dikarya</taxon>
        <taxon>Basidiomycota</taxon>
        <taxon>Agaricomycotina</taxon>
        <taxon>Agaricomycetes</taxon>
        <taxon>Polyporales</taxon>
        <taxon>Polyporaceae</taxon>
        <taxon>Trametes</taxon>
    </lineage>
</organism>